<organism evidence="17 18">
    <name type="scientific">Falsirhodobacter algicola</name>
    <dbReference type="NCBI Taxonomy" id="2692330"/>
    <lineage>
        <taxon>Bacteria</taxon>
        <taxon>Pseudomonadati</taxon>
        <taxon>Pseudomonadota</taxon>
        <taxon>Alphaproteobacteria</taxon>
        <taxon>Rhodobacterales</taxon>
        <taxon>Paracoccaceae</taxon>
        <taxon>Falsirhodobacter</taxon>
    </lineage>
</organism>
<accession>A0A8J8MQK3</accession>
<dbReference type="Pfam" id="PF02817">
    <property type="entry name" value="E3_binding"/>
    <property type="match status" value="1"/>
</dbReference>
<evidence type="ECO:0000256" key="6">
    <source>
        <dbReference type="ARBA" id="ARBA00012945"/>
    </source>
</evidence>
<evidence type="ECO:0000313" key="17">
    <source>
        <dbReference type="EMBL" id="QUS34860.1"/>
    </source>
</evidence>
<dbReference type="NCBIfam" id="NF004309">
    <property type="entry name" value="PRK05704.1"/>
    <property type="match status" value="1"/>
</dbReference>
<evidence type="ECO:0000256" key="12">
    <source>
        <dbReference type="ARBA" id="ARBA00052761"/>
    </source>
</evidence>
<comment type="subunit">
    <text evidence="5">Forms a 24-polypeptide structural core with octahedral symmetry. Part of the 2-oxoglutarate dehydrogenase (OGDH) complex composed of E1 (2-oxoglutarate dehydrogenase), E2 (dihydrolipoamide succinyltransferase) and E3 (dihydrolipoamide dehydrogenase); the complex contains multiple copies of the three enzymatic components (E1, E2 and E3).</text>
</comment>
<keyword evidence="8 13" id="KW-0816">Tricarboxylic acid cycle</keyword>
<evidence type="ECO:0000256" key="14">
    <source>
        <dbReference type="SAM" id="MobiDB-lite"/>
    </source>
</evidence>
<evidence type="ECO:0000259" key="16">
    <source>
        <dbReference type="PROSITE" id="PS51826"/>
    </source>
</evidence>
<evidence type="ECO:0000256" key="9">
    <source>
        <dbReference type="ARBA" id="ARBA00022679"/>
    </source>
</evidence>
<dbReference type="Proteomes" id="UP000679284">
    <property type="component" value="Chromosome"/>
</dbReference>
<comment type="similarity">
    <text evidence="4 13">Belongs to the 2-oxoacid dehydrogenase family.</text>
</comment>
<evidence type="ECO:0000256" key="10">
    <source>
        <dbReference type="ARBA" id="ARBA00022823"/>
    </source>
</evidence>
<evidence type="ECO:0000256" key="2">
    <source>
        <dbReference type="ARBA" id="ARBA00004052"/>
    </source>
</evidence>
<dbReference type="AlphaFoldDB" id="A0A8J8MQK3"/>
<evidence type="ECO:0000256" key="7">
    <source>
        <dbReference type="ARBA" id="ARBA00019511"/>
    </source>
</evidence>
<sequence length="512" mass="53662">MATEVRVPTLGESVSEATVATWFKKVGDAVAQDEMLCELETDKVTVEVPAPAAGTLTEIVAAEGETVGVDALLAQIGEGAGKPAEPAAEKAPAKTEDTGAAAGSNEAKMVDVMVPALGESVSEATVATWFKKPGDTVAQDEMLCELETDKVSVEVPSPAAGVLGEIIAKEGDTVPAGAKLAVLQAGAAGAVAAPSQDASSSPKSSAPGNDAPAGTQSKSVEDAPAAKKAMAEAGLSRDQVQGSGRDGRVMKEDVLKAMNAPKAAPAAASAPRAAVPADDASREERVKMTRLRQTIARRLKEAQNTAAMLTTYNEVDMSAIMALRSEYKDVFEKKHKTKLGFMSFFVKACCHALKEVPDVNAEIDGTDVIYKNYVHMGVAVGTPSGLVVPVVRDADRMSFAEIEKKIAELGARGRDGKLSMAEMQGGSFTISNGGVYGSLMSSPILNPPQSGILGMHKIQERPMVVNGQIVIRPMMYLALSYDHRIVDGKGAVTFLVRVKEALEDPRRLLMDL</sequence>
<comment type="pathway">
    <text evidence="3 13">Amino-acid degradation; L-lysine degradation via saccharopine pathway; glutaryl-CoA from L-lysine: step 6/6.</text>
</comment>
<dbReference type="Pfam" id="PF00198">
    <property type="entry name" value="2-oxoacid_dh"/>
    <property type="match status" value="1"/>
</dbReference>
<proteinExistence type="inferred from homology"/>
<dbReference type="GO" id="GO:0045252">
    <property type="term" value="C:oxoglutarate dehydrogenase complex"/>
    <property type="evidence" value="ECO:0007669"/>
    <property type="project" value="UniProtKB-UniRule"/>
</dbReference>
<keyword evidence="18" id="KW-1185">Reference proteome</keyword>
<dbReference type="Gene3D" id="2.40.50.100">
    <property type="match status" value="2"/>
</dbReference>
<gene>
    <name evidence="17" type="primary">odhB</name>
    <name evidence="17" type="ORF">GR316_00395</name>
</gene>
<comment type="cofactor">
    <cofactor evidence="1">
        <name>(R)-lipoate</name>
        <dbReference type="ChEBI" id="CHEBI:83088"/>
    </cofactor>
</comment>
<dbReference type="CDD" id="cd06849">
    <property type="entry name" value="lipoyl_domain"/>
    <property type="match status" value="2"/>
</dbReference>
<feature type="region of interest" description="Disordered" evidence="14">
    <location>
        <begin position="260"/>
        <end position="283"/>
    </location>
</feature>
<dbReference type="PANTHER" id="PTHR43416:SF5">
    <property type="entry name" value="DIHYDROLIPOYLLYSINE-RESIDUE SUCCINYLTRANSFERASE COMPONENT OF 2-OXOGLUTARATE DEHYDROGENASE COMPLEX, MITOCHONDRIAL"/>
    <property type="match status" value="1"/>
</dbReference>
<dbReference type="GO" id="GO:0005829">
    <property type="term" value="C:cytosol"/>
    <property type="evidence" value="ECO:0007669"/>
    <property type="project" value="TreeGrafter"/>
</dbReference>
<feature type="region of interest" description="Disordered" evidence="14">
    <location>
        <begin position="193"/>
        <end position="247"/>
    </location>
</feature>
<evidence type="ECO:0000256" key="3">
    <source>
        <dbReference type="ARBA" id="ARBA00005145"/>
    </source>
</evidence>
<dbReference type="KEGG" id="fap:GR316_00395"/>
<dbReference type="InterPro" id="IPR004167">
    <property type="entry name" value="PSBD"/>
</dbReference>
<dbReference type="FunFam" id="3.30.559.10:FF:000007">
    <property type="entry name" value="Dihydrolipoamide acetyltransferase component of pyruvate dehydrogenase complex"/>
    <property type="match status" value="1"/>
</dbReference>
<dbReference type="RefSeq" id="WP_211784110.1">
    <property type="nucleotide sequence ID" value="NZ_CP047289.1"/>
</dbReference>
<dbReference type="SUPFAM" id="SSF47005">
    <property type="entry name" value="Peripheral subunit-binding domain of 2-oxo acid dehydrogenase complex"/>
    <property type="match status" value="1"/>
</dbReference>
<dbReference type="GO" id="GO:0006099">
    <property type="term" value="P:tricarboxylic acid cycle"/>
    <property type="evidence" value="ECO:0007669"/>
    <property type="project" value="UniProtKB-UniRule"/>
</dbReference>
<dbReference type="InterPro" id="IPR011053">
    <property type="entry name" value="Single_hybrid_motif"/>
</dbReference>
<dbReference type="InterPro" id="IPR036625">
    <property type="entry name" value="E3-bd_dom_sf"/>
</dbReference>
<dbReference type="InterPro" id="IPR050537">
    <property type="entry name" value="2-oxoacid_dehydrogenase"/>
</dbReference>
<dbReference type="UniPathway" id="UPA00868">
    <property type="reaction ID" value="UER00840"/>
</dbReference>
<evidence type="ECO:0000256" key="1">
    <source>
        <dbReference type="ARBA" id="ARBA00001938"/>
    </source>
</evidence>
<comment type="function">
    <text evidence="2 13">E2 component of the 2-oxoglutarate dehydrogenase (OGDH) complex which catalyzes the second step in the conversion of 2-oxoglutarate to succinyl-CoA and CO(2).</text>
</comment>
<keyword evidence="10 13" id="KW-0450">Lipoyl</keyword>
<dbReference type="PROSITE" id="PS50968">
    <property type="entry name" value="BIOTINYL_LIPOYL"/>
    <property type="match status" value="2"/>
</dbReference>
<dbReference type="SUPFAM" id="SSF52777">
    <property type="entry name" value="CoA-dependent acyltransferases"/>
    <property type="match status" value="1"/>
</dbReference>
<protein>
    <recommendedName>
        <fullName evidence="7 13">Dihydrolipoyllysine-residue succinyltransferase component of 2-oxoglutarate dehydrogenase complex</fullName>
        <ecNumber evidence="6 13">2.3.1.61</ecNumber>
    </recommendedName>
    <alternativeName>
        <fullName evidence="13">2-oxoglutarate dehydrogenase complex component E2</fullName>
    </alternativeName>
</protein>
<dbReference type="SUPFAM" id="SSF51230">
    <property type="entry name" value="Single hybrid motif"/>
    <property type="match status" value="2"/>
</dbReference>
<dbReference type="InterPro" id="IPR000089">
    <property type="entry name" value="Biotin_lipoyl"/>
</dbReference>
<dbReference type="InterPro" id="IPR001078">
    <property type="entry name" value="2-oxoacid_DH_actylTfrase"/>
</dbReference>
<keyword evidence="11 13" id="KW-0012">Acyltransferase</keyword>
<feature type="domain" description="Lipoyl-binding" evidence="15">
    <location>
        <begin position="2"/>
        <end position="77"/>
    </location>
</feature>
<evidence type="ECO:0000256" key="5">
    <source>
        <dbReference type="ARBA" id="ARBA00011666"/>
    </source>
</evidence>
<dbReference type="InterPro" id="IPR023213">
    <property type="entry name" value="CAT-like_dom_sf"/>
</dbReference>
<dbReference type="GO" id="GO:0033512">
    <property type="term" value="P:L-lysine catabolic process to acetyl-CoA via saccharopine"/>
    <property type="evidence" value="ECO:0007669"/>
    <property type="project" value="UniProtKB-UniRule"/>
</dbReference>
<comment type="catalytic activity">
    <reaction evidence="12 13">
        <text>N(6)-[(R)-dihydrolipoyl]-L-lysyl-[protein] + succinyl-CoA = N(6)-[(R)-S(8)-succinyldihydrolipoyl]-L-lysyl-[protein] + CoA</text>
        <dbReference type="Rhea" id="RHEA:15213"/>
        <dbReference type="Rhea" id="RHEA-COMP:10475"/>
        <dbReference type="Rhea" id="RHEA-COMP:20092"/>
        <dbReference type="ChEBI" id="CHEBI:57287"/>
        <dbReference type="ChEBI" id="CHEBI:57292"/>
        <dbReference type="ChEBI" id="CHEBI:83100"/>
        <dbReference type="ChEBI" id="CHEBI:83120"/>
        <dbReference type="EC" id="2.3.1.61"/>
    </reaction>
</comment>
<dbReference type="NCBIfam" id="TIGR01347">
    <property type="entry name" value="sucB"/>
    <property type="match status" value="1"/>
</dbReference>
<feature type="domain" description="Peripheral subunit-binding (PSBD)" evidence="16">
    <location>
        <begin position="221"/>
        <end position="258"/>
    </location>
</feature>
<evidence type="ECO:0000256" key="13">
    <source>
        <dbReference type="RuleBase" id="RU361138"/>
    </source>
</evidence>
<dbReference type="GO" id="GO:0004149">
    <property type="term" value="F:dihydrolipoyllysine-residue succinyltransferase activity"/>
    <property type="evidence" value="ECO:0007669"/>
    <property type="project" value="UniProtKB-UniRule"/>
</dbReference>
<dbReference type="InterPro" id="IPR006255">
    <property type="entry name" value="SucB"/>
</dbReference>
<reference evidence="17" key="1">
    <citation type="submission" date="2020-01" db="EMBL/GenBank/DDBJ databases">
        <authorList>
            <person name="Yang Y."/>
            <person name="Kwon Y.M."/>
        </authorList>
    </citation>
    <scope>NUCLEOTIDE SEQUENCE</scope>
    <source>
        <strain evidence="17">PG104</strain>
    </source>
</reference>
<feature type="compositionally biased region" description="Low complexity" evidence="14">
    <location>
        <begin position="193"/>
        <end position="207"/>
    </location>
</feature>
<dbReference type="Gene3D" id="4.10.320.10">
    <property type="entry name" value="E3-binding domain"/>
    <property type="match status" value="1"/>
</dbReference>
<evidence type="ECO:0000256" key="11">
    <source>
        <dbReference type="ARBA" id="ARBA00023315"/>
    </source>
</evidence>
<dbReference type="PANTHER" id="PTHR43416">
    <property type="entry name" value="DIHYDROLIPOYLLYSINE-RESIDUE SUCCINYLTRANSFERASE COMPONENT OF 2-OXOGLUTARATE DEHYDROGENASE COMPLEX, MITOCHONDRIAL-RELATED"/>
    <property type="match status" value="1"/>
</dbReference>
<evidence type="ECO:0000313" key="18">
    <source>
        <dbReference type="Proteomes" id="UP000679284"/>
    </source>
</evidence>
<dbReference type="Gene3D" id="3.30.559.10">
    <property type="entry name" value="Chloramphenicol acetyltransferase-like domain"/>
    <property type="match status" value="1"/>
</dbReference>
<feature type="region of interest" description="Disordered" evidence="14">
    <location>
        <begin position="80"/>
        <end position="103"/>
    </location>
</feature>
<dbReference type="EC" id="2.3.1.61" evidence="6 13"/>
<dbReference type="EMBL" id="CP047289">
    <property type="protein sequence ID" value="QUS34860.1"/>
    <property type="molecule type" value="Genomic_DNA"/>
</dbReference>
<evidence type="ECO:0000259" key="15">
    <source>
        <dbReference type="PROSITE" id="PS50968"/>
    </source>
</evidence>
<feature type="compositionally biased region" description="Basic and acidic residues" evidence="14">
    <location>
        <begin position="87"/>
        <end position="97"/>
    </location>
</feature>
<name>A0A8J8MQK3_9RHOB</name>
<evidence type="ECO:0000256" key="4">
    <source>
        <dbReference type="ARBA" id="ARBA00007317"/>
    </source>
</evidence>
<feature type="compositionally biased region" description="Low complexity" evidence="14">
    <location>
        <begin position="260"/>
        <end position="278"/>
    </location>
</feature>
<dbReference type="PROSITE" id="PS51826">
    <property type="entry name" value="PSBD"/>
    <property type="match status" value="1"/>
</dbReference>
<dbReference type="Pfam" id="PF00364">
    <property type="entry name" value="Biotin_lipoyl"/>
    <property type="match status" value="2"/>
</dbReference>
<evidence type="ECO:0000256" key="8">
    <source>
        <dbReference type="ARBA" id="ARBA00022532"/>
    </source>
</evidence>
<feature type="domain" description="Lipoyl-binding" evidence="15">
    <location>
        <begin position="109"/>
        <end position="184"/>
    </location>
</feature>
<keyword evidence="9 13" id="KW-0808">Transferase</keyword>